<dbReference type="PANTHER" id="PTHR42920">
    <property type="entry name" value="OS03G0707200 PROTEIN-RELATED"/>
    <property type="match status" value="1"/>
</dbReference>
<dbReference type="GO" id="GO:0005886">
    <property type="term" value="C:plasma membrane"/>
    <property type="evidence" value="ECO:0007669"/>
    <property type="project" value="UniProtKB-SubCell"/>
</dbReference>
<keyword evidence="5 9" id="KW-1133">Transmembrane helix</keyword>
<dbReference type="Gene3D" id="1.10.3730.20">
    <property type="match status" value="2"/>
</dbReference>
<dbReference type="eggNOG" id="COG1570">
    <property type="taxonomic scope" value="Bacteria"/>
</dbReference>
<feature type="transmembrane region" description="Helical" evidence="9">
    <location>
        <begin position="433"/>
        <end position="450"/>
    </location>
</feature>
<evidence type="ECO:0000313" key="11">
    <source>
        <dbReference type="EMBL" id="ABG49752.1"/>
    </source>
</evidence>
<evidence type="ECO:0000256" key="5">
    <source>
        <dbReference type="ARBA" id="ARBA00022989"/>
    </source>
</evidence>
<accession>Q119S2</accession>
<dbReference type="KEGG" id="ter:Tery_0269"/>
<keyword evidence="3" id="KW-1003">Cell membrane</keyword>
<evidence type="ECO:0000256" key="4">
    <source>
        <dbReference type="ARBA" id="ARBA00022692"/>
    </source>
</evidence>
<organism evidence="11">
    <name type="scientific">Trichodesmium erythraeum (strain IMS101)</name>
    <dbReference type="NCBI Taxonomy" id="203124"/>
    <lineage>
        <taxon>Bacteria</taxon>
        <taxon>Bacillati</taxon>
        <taxon>Cyanobacteriota</taxon>
        <taxon>Cyanophyceae</taxon>
        <taxon>Oscillatoriophycideae</taxon>
        <taxon>Oscillatoriales</taxon>
        <taxon>Microcoleaceae</taxon>
        <taxon>Trichodesmium</taxon>
    </lineage>
</organism>
<evidence type="ECO:0000256" key="3">
    <source>
        <dbReference type="ARBA" id="ARBA00022475"/>
    </source>
</evidence>
<keyword evidence="7" id="KW-0175">Coiled coil</keyword>
<dbReference type="InterPro" id="IPR037185">
    <property type="entry name" value="EmrE-like"/>
</dbReference>
<dbReference type="InterPro" id="IPR000620">
    <property type="entry name" value="EamA_dom"/>
</dbReference>
<feature type="transmembrane region" description="Helical" evidence="9">
    <location>
        <begin position="260"/>
        <end position="283"/>
    </location>
</feature>
<reference evidence="11" key="1">
    <citation type="submission" date="2006-06" db="EMBL/GenBank/DDBJ databases">
        <title>Complete sequence of Trichodesmium erythraeum IMS101.</title>
        <authorList>
            <consortium name="US DOE Joint Genome Institute"/>
            <person name="Copeland A."/>
            <person name="Lucas S."/>
            <person name="Lapidus A."/>
            <person name="Barry K."/>
            <person name="Detter J.C."/>
            <person name="Glavina del Rio T."/>
            <person name="Hammon N."/>
            <person name="Israni S."/>
            <person name="Dalin E."/>
            <person name="Tice H."/>
            <person name="Pitluck S."/>
            <person name="Kiss H."/>
            <person name="Munk A.C."/>
            <person name="Brettin T."/>
            <person name="Bruce D."/>
            <person name="Han C."/>
            <person name="Tapia R."/>
            <person name="Gilna P."/>
            <person name="Schmutz J."/>
            <person name="Larimer F."/>
            <person name="Land M."/>
            <person name="Hauser L."/>
            <person name="Kyrpides N."/>
            <person name="Kim E."/>
            <person name="Richardson P."/>
        </authorList>
    </citation>
    <scope>NUCLEOTIDE SEQUENCE [LARGE SCALE GENOMIC DNA]</scope>
    <source>
        <strain evidence="11">IMS101</strain>
    </source>
</reference>
<feature type="transmembrane region" description="Helical" evidence="9">
    <location>
        <begin position="462"/>
        <end position="482"/>
    </location>
</feature>
<feature type="transmembrane region" description="Helical" evidence="9">
    <location>
        <begin position="311"/>
        <end position="337"/>
    </location>
</feature>
<feature type="transmembrane region" description="Helical" evidence="9">
    <location>
        <begin position="494"/>
        <end position="517"/>
    </location>
</feature>
<feature type="transmembrane region" description="Helical" evidence="9">
    <location>
        <begin position="379"/>
        <end position="399"/>
    </location>
</feature>
<feature type="domain" description="EamA" evidence="10">
    <location>
        <begin position="432"/>
        <end position="571"/>
    </location>
</feature>
<dbReference type="EMBL" id="CP000393">
    <property type="protein sequence ID" value="ABG49752.1"/>
    <property type="molecule type" value="Genomic_DNA"/>
</dbReference>
<feature type="transmembrane region" description="Helical" evidence="9">
    <location>
        <begin position="529"/>
        <end position="548"/>
    </location>
</feature>
<dbReference type="AlphaFoldDB" id="Q119S2"/>
<dbReference type="eggNOG" id="COG0697">
    <property type="taxonomic scope" value="Bacteria"/>
</dbReference>
<dbReference type="HOGENOM" id="CLU_017081_0_0_3"/>
<dbReference type="SUPFAM" id="SSF103481">
    <property type="entry name" value="Multidrug resistance efflux transporter EmrE"/>
    <property type="match status" value="2"/>
</dbReference>
<evidence type="ECO:0000256" key="6">
    <source>
        <dbReference type="ARBA" id="ARBA00023136"/>
    </source>
</evidence>
<evidence type="ECO:0000256" key="2">
    <source>
        <dbReference type="ARBA" id="ARBA00007362"/>
    </source>
</evidence>
<feature type="region of interest" description="Disordered" evidence="8">
    <location>
        <begin position="117"/>
        <end position="142"/>
    </location>
</feature>
<name>Q119S2_TRIEI</name>
<evidence type="ECO:0000256" key="9">
    <source>
        <dbReference type="SAM" id="Phobius"/>
    </source>
</evidence>
<dbReference type="InterPro" id="IPR051258">
    <property type="entry name" value="Diverse_Substrate_Transporter"/>
</dbReference>
<keyword evidence="6 9" id="KW-0472">Membrane</keyword>
<feature type="transmembrane region" description="Helical" evidence="9">
    <location>
        <begin position="349"/>
        <end position="373"/>
    </location>
</feature>
<dbReference type="STRING" id="203124.Tery_0269"/>
<feature type="coiled-coil region" evidence="7">
    <location>
        <begin position="39"/>
        <end position="73"/>
    </location>
</feature>
<evidence type="ECO:0000256" key="8">
    <source>
        <dbReference type="SAM" id="MobiDB-lite"/>
    </source>
</evidence>
<dbReference type="Pfam" id="PF00892">
    <property type="entry name" value="EamA"/>
    <property type="match status" value="2"/>
</dbReference>
<proteinExistence type="inferred from homology"/>
<evidence type="ECO:0000256" key="7">
    <source>
        <dbReference type="SAM" id="Coils"/>
    </source>
</evidence>
<keyword evidence="4 9" id="KW-0812">Transmembrane</keyword>
<protein>
    <recommendedName>
        <fullName evidence="10">EamA domain-containing protein</fullName>
    </recommendedName>
</protein>
<evidence type="ECO:0000259" key="10">
    <source>
        <dbReference type="Pfam" id="PF00892"/>
    </source>
</evidence>
<feature type="transmembrane region" description="Helical" evidence="9">
    <location>
        <begin position="554"/>
        <end position="572"/>
    </location>
</feature>
<comment type="similarity">
    <text evidence="2">Belongs to the EamA transporter family.</text>
</comment>
<sequence length="583" mass="63826">MERKMDTQPSNQGASTPHTAEEVLKLVIQDLDNFRQDLTHQLGQDVSRLRAEKEQLNEDVNKLRKQYEQLQVQQLESLSQRQIAQQQLWLKQLAQVLANNLQKQLGHKIKELKESVDPGLQQGVSSGGGLPMTNSPDNYYESANELGSSLSATLSRTFDTLKKELDSYESDLCVQLNNMRGMEQQSEVILETLLSRLQGQLEGNNVVLSRNFQTFQSDPRNSLNNASSEISTPIESPEIAQISKPESTAKSQKSPSQVQIGLILALLSAAVLSLFNVCVKIVFNTPPQPYQVFGGLFSVSGLINPDVWNSLLILLLRQGVVMLLMPLVATFLYPAVWSDIEHLIKSKNFSLWWKVIGSAFFLFLSQVLIYISIGNIPTGIAMTIFFIYPIITVLLSWGLFGDSPSVLRICAMVIIGLGGILVIPGGVGNYQPGVMAGVAASITFSGYILLTQMSAGKLHPIPFSLINFAGIFVFSALGMMMPKPVEWSANFDPSLWSNLIVISIILGVLTISSYVLNSFAIKFAGAARASIMGTLGPPLTALIALFTIGEALGVKEIFGIILVIIGVAAMSFERMFGVKRKPS</sequence>
<feature type="domain" description="EamA" evidence="10">
    <location>
        <begin position="329"/>
        <end position="422"/>
    </location>
</feature>
<gene>
    <name evidence="11" type="ordered locus">Tery_0269</name>
</gene>
<comment type="subcellular location">
    <subcellularLocation>
        <location evidence="1">Cell membrane</location>
        <topology evidence="1">Multi-pass membrane protein</topology>
    </subcellularLocation>
</comment>
<dbReference type="PANTHER" id="PTHR42920:SF5">
    <property type="entry name" value="EAMA DOMAIN-CONTAINING PROTEIN"/>
    <property type="match status" value="1"/>
</dbReference>
<feature type="transmembrane region" description="Helical" evidence="9">
    <location>
        <begin position="406"/>
        <end position="427"/>
    </location>
</feature>
<evidence type="ECO:0000256" key="1">
    <source>
        <dbReference type="ARBA" id="ARBA00004651"/>
    </source>
</evidence>